<name>A0A1H2W0V5_9BACL</name>
<dbReference type="PANTHER" id="PTHR31616">
    <property type="entry name" value="TREHALASE"/>
    <property type="match status" value="1"/>
</dbReference>
<dbReference type="Proteomes" id="UP000182589">
    <property type="component" value="Unassembled WGS sequence"/>
</dbReference>
<dbReference type="SUPFAM" id="SSF48208">
    <property type="entry name" value="Six-hairpin glycosidases"/>
    <property type="match status" value="1"/>
</dbReference>
<keyword evidence="2" id="KW-0418">Kinase</keyword>
<dbReference type="InterPro" id="IPR008928">
    <property type="entry name" value="6-hairpin_glycosidase_sf"/>
</dbReference>
<evidence type="ECO:0000259" key="1">
    <source>
        <dbReference type="Pfam" id="PF00723"/>
    </source>
</evidence>
<evidence type="ECO:0000313" key="3">
    <source>
        <dbReference type="Proteomes" id="UP000182589"/>
    </source>
</evidence>
<feature type="domain" description="GH15-like" evidence="1">
    <location>
        <begin position="16"/>
        <end position="177"/>
    </location>
</feature>
<dbReference type="GO" id="GO:0005975">
    <property type="term" value="P:carbohydrate metabolic process"/>
    <property type="evidence" value="ECO:0007669"/>
    <property type="project" value="InterPro"/>
</dbReference>
<dbReference type="GO" id="GO:0004553">
    <property type="term" value="F:hydrolase activity, hydrolyzing O-glycosyl compounds"/>
    <property type="evidence" value="ECO:0007669"/>
    <property type="project" value="TreeGrafter"/>
</dbReference>
<dbReference type="EMBL" id="FNOJ01000013">
    <property type="protein sequence ID" value="SDW74302.1"/>
    <property type="molecule type" value="Genomic_DNA"/>
</dbReference>
<dbReference type="GO" id="GO:0016301">
    <property type="term" value="F:kinase activity"/>
    <property type="evidence" value="ECO:0007669"/>
    <property type="project" value="UniProtKB-KW"/>
</dbReference>
<accession>A0A1H2W0V5</accession>
<sequence length="333" mass="38888">MRERVQQGLDSLRRQNGLYLASPSDTYHFIWIRDNCYVSLSKLDQDDDEYEQMYHSIFDIWKKYAWKIAFHADRRPEAVYQYIHPRYTADTLEEIHEPWGNAQNDAIGLFLYGIGTGLQRNRSMLRDTEDANLVRLLIRYLKTLAYWSDKDNGMWEETVELHASSVGACVAGLLAVKPFFDVDFPTIREGMVSLWRLLPQESATHDVDLAQLSLVYPYRLLPKQIARAIVQRVENHLLREYGVIRYAGDRYYADNGREAEWCMGLPWLGLCHATLGNGDAARRYWEWTQRVMTPEGLIPELYLPVQRMPNENTPLGWAHSLYVILDRLVNQLP</sequence>
<dbReference type="STRING" id="89784.SAMN04489725_11324"/>
<dbReference type="PANTHER" id="PTHR31616:SF0">
    <property type="entry name" value="GLUCAN 1,4-ALPHA-GLUCOSIDASE"/>
    <property type="match status" value="1"/>
</dbReference>
<dbReference type="RefSeq" id="WP_074693381.1">
    <property type="nucleotide sequence ID" value="NZ_FNOJ01000013.1"/>
</dbReference>
<dbReference type="InterPro" id="IPR011613">
    <property type="entry name" value="GH15-like"/>
</dbReference>
<organism evidence="2 3">
    <name type="scientific">Alicyclobacillus hesperidum</name>
    <dbReference type="NCBI Taxonomy" id="89784"/>
    <lineage>
        <taxon>Bacteria</taxon>
        <taxon>Bacillati</taxon>
        <taxon>Bacillota</taxon>
        <taxon>Bacilli</taxon>
        <taxon>Bacillales</taxon>
        <taxon>Alicyclobacillaceae</taxon>
        <taxon>Alicyclobacillus</taxon>
    </lineage>
</organism>
<evidence type="ECO:0000313" key="2">
    <source>
        <dbReference type="EMBL" id="SDW74302.1"/>
    </source>
</evidence>
<protein>
    <submittedName>
        <fullName evidence="2">Phosphorylase kinase alpha/beta subunit</fullName>
    </submittedName>
</protein>
<dbReference type="Pfam" id="PF00723">
    <property type="entry name" value="Glyco_hydro_15"/>
    <property type="match status" value="1"/>
</dbReference>
<keyword evidence="2" id="KW-0808">Transferase</keyword>
<keyword evidence="3" id="KW-1185">Reference proteome</keyword>
<proteinExistence type="predicted"/>
<dbReference type="InterPro" id="IPR012341">
    <property type="entry name" value="6hp_glycosidase-like_sf"/>
</dbReference>
<gene>
    <name evidence="2" type="ORF">SAMN04489725_11324</name>
</gene>
<dbReference type="AlphaFoldDB" id="A0A1H2W0V5"/>
<dbReference type="Gene3D" id="1.50.10.10">
    <property type="match status" value="2"/>
</dbReference>
<reference evidence="3" key="1">
    <citation type="submission" date="2016-10" db="EMBL/GenBank/DDBJ databases">
        <authorList>
            <person name="Varghese N."/>
        </authorList>
    </citation>
    <scope>NUCLEOTIDE SEQUENCE [LARGE SCALE GENOMIC DNA]</scope>
    <source>
        <strain evidence="3">DSM 12489</strain>
    </source>
</reference>